<feature type="domain" description="AMIN-like" evidence="2">
    <location>
        <begin position="57"/>
        <end position="188"/>
    </location>
</feature>
<evidence type="ECO:0000256" key="1">
    <source>
        <dbReference type="SAM" id="SignalP"/>
    </source>
</evidence>
<feature type="chain" id="PRO_5046530408" description="AMIN-like domain-containing protein" evidence="1">
    <location>
        <begin position="26"/>
        <end position="194"/>
    </location>
</feature>
<feature type="signal peptide" evidence="1">
    <location>
        <begin position="1"/>
        <end position="25"/>
    </location>
</feature>
<name>A0ABN1TE85_9ACTN</name>
<comment type="caution">
    <text evidence="3">The sequence shown here is derived from an EMBL/GenBank/DDBJ whole genome shotgun (WGS) entry which is preliminary data.</text>
</comment>
<dbReference type="RefSeq" id="WP_344623176.1">
    <property type="nucleotide sequence ID" value="NZ_BAAALD010000013.1"/>
</dbReference>
<sequence>MRRWTALPVALALVGLGSAVMPAAAATGTATAAVQCDSGWGSLDKAGRAGTDAYRYMTGIRTGTHPCFDRMVVDVPGSSPADPVAYRIDYRDSPIGTTTDDRRIPVAGGKVLNIVIGAHTTDADWNTTYPLRTGEKLPGLDFTGYPTFVEARGGGSHAGETQIGLGVRARLPYRVFQLDGRLVIDVAHSWGATG</sequence>
<protein>
    <recommendedName>
        <fullName evidence="2">AMIN-like domain-containing protein</fullName>
    </recommendedName>
</protein>
<gene>
    <name evidence="3" type="ORF">GCM10009663_20250</name>
</gene>
<evidence type="ECO:0000313" key="3">
    <source>
        <dbReference type="EMBL" id="GAA1078249.1"/>
    </source>
</evidence>
<dbReference type="Pfam" id="PF24837">
    <property type="entry name" value="AMIN-like"/>
    <property type="match status" value="1"/>
</dbReference>
<proteinExistence type="predicted"/>
<dbReference type="InterPro" id="IPR056303">
    <property type="entry name" value="AMIN-like"/>
</dbReference>
<dbReference type="Proteomes" id="UP001499987">
    <property type="component" value="Unassembled WGS sequence"/>
</dbReference>
<organism evidence="3 4">
    <name type="scientific">Kitasatospora arboriphila</name>
    <dbReference type="NCBI Taxonomy" id="258052"/>
    <lineage>
        <taxon>Bacteria</taxon>
        <taxon>Bacillati</taxon>
        <taxon>Actinomycetota</taxon>
        <taxon>Actinomycetes</taxon>
        <taxon>Kitasatosporales</taxon>
        <taxon>Streptomycetaceae</taxon>
        <taxon>Kitasatospora</taxon>
    </lineage>
</organism>
<keyword evidence="4" id="KW-1185">Reference proteome</keyword>
<accession>A0ABN1TE85</accession>
<evidence type="ECO:0000259" key="2">
    <source>
        <dbReference type="Pfam" id="PF24837"/>
    </source>
</evidence>
<keyword evidence="1" id="KW-0732">Signal</keyword>
<reference evidence="3 4" key="1">
    <citation type="journal article" date="2019" name="Int. J. Syst. Evol. Microbiol.">
        <title>The Global Catalogue of Microorganisms (GCM) 10K type strain sequencing project: providing services to taxonomists for standard genome sequencing and annotation.</title>
        <authorList>
            <consortium name="The Broad Institute Genomics Platform"/>
            <consortium name="The Broad Institute Genome Sequencing Center for Infectious Disease"/>
            <person name="Wu L."/>
            <person name="Ma J."/>
        </authorList>
    </citation>
    <scope>NUCLEOTIDE SEQUENCE [LARGE SCALE GENOMIC DNA]</scope>
    <source>
        <strain evidence="3 4">JCM 13002</strain>
    </source>
</reference>
<evidence type="ECO:0000313" key="4">
    <source>
        <dbReference type="Proteomes" id="UP001499987"/>
    </source>
</evidence>
<dbReference type="EMBL" id="BAAALD010000013">
    <property type="protein sequence ID" value="GAA1078249.1"/>
    <property type="molecule type" value="Genomic_DNA"/>
</dbReference>